<feature type="compositionally biased region" description="Basic and acidic residues" evidence="1">
    <location>
        <begin position="386"/>
        <end position="395"/>
    </location>
</feature>
<feature type="compositionally biased region" description="Pro residues" evidence="1">
    <location>
        <begin position="75"/>
        <end position="89"/>
    </location>
</feature>
<accession>A0A371CMH4</accession>
<organism evidence="2 3">
    <name type="scientific">Lentinus brumalis</name>
    <dbReference type="NCBI Taxonomy" id="2498619"/>
    <lineage>
        <taxon>Eukaryota</taxon>
        <taxon>Fungi</taxon>
        <taxon>Dikarya</taxon>
        <taxon>Basidiomycota</taxon>
        <taxon>Agaricomycotina</taxon>
        <taxon>Agaricomycetes</taxon>
        <taxon>Polyporales</taxon>
        <taxon>Polyporaceae</taxon>
        <taxon>Lentinus</taxon>
    </lineage>
</organism>
<keyword evidence="3" id="KW-1185">Reference proteome</keyword>
<feature type="compositionally biased region" description="Basic and acidic residues" evidence="1">
    <location>
        <begin position="569"/>
        <end position="581"/>
    </location>
</feature>
<evidence type="ECO:0000313" key="3">
    <source>
        <dbReference type="Proteomes" id="UP000256964"/>
    </source>
</evidence>
<feature type="compositionally biased region" description="Basic and acidic residues" evidence="1">
    <location>
        <begin position="998"/>
        <end position="1014"/>
    </location>
</feature>
<feature type="compositionally biased region" description="Basic and acidic residues" evidence="1">
    <location>
        <begin position="631"/>
        <end position="647"/>
    </location>
</feature>
<feature type="region of interest" description="Disordered" evidence="1">
    <location>
        <begin position="1"/>
        <end position="25"/>
    </location>
</feature>
<feature type="compositionally biased region" description="Low complexity" evidence="1">
    <location>
        <begin position="356"/>
        <end position="369"/>
    </location>
</feature>
<feature type="compositionally biased region" description="Low complexity" evidence="1">
    <location>
        <begin position="203"/>
        <end position="226"/>
    </location>
</feature>
<dbReference type="EMBL" id="KZ857511">
    <property type="protein sequence ID" value="RDX41457.1"/>
    <property type="molecule type" value="Genomic_DNA"/>
</dbReference>
<dbReference type="OrthoDB" id="3230575at2759"/>
<evidence type="ECO:0000313" key="2">
    <source>
        <dbReference type="EMBL" id="RDX41457.1"/>
    </source>
</evidence>
<feature type="compositionally biased region" description="Basic and acidic residues" evidence="1">
    <location>
        <begin position="406"/>
        <end position="444"/>
    </location>
</feature>
<feature type="region of interest" description="Disordered" evidence="1">
    <location>
        <begin position="140"/>
        <end position="229"/>
    </location>
</feature>
<feature type="region of interest" description="Disordered" evidence="1">
    <location>
        <begin position="614"/>
        <end position="677"/>
    </location>
</feature>
<feature type="region of interest" description="Disordered" evidence="1">
    <location>
        <begin position="275"/>
        <end position="590"/>
    </location>
</feature>
<protein>
    <submittedName>
        <fullName evidence="2">Uncharacterized protein</fullName>
    </submittedName>
</protein>
<feature type="compositionally biased region" description="Basic and acidic residues" evidence="1">
    <location>
        <begin position="532"/>
        <end position="551"/>
    </location>
</feature>
<feature type="compositionally biased region" description="Basic and acidic residues" evidence="1">
    <location>
        <begin position="1026"/>
        <end position="1068"/>
    </location>
</feature>
<feature type="region of interest" description="Disordered" evidence="1">
    <location>
        <begin position="69"/>
        <end position="89"/>
    </location>
</feature>
<feature type="compositionally biased region" description="Basic and acidic residues" evidence="1">
    <location>
        <begin position="657"/>
        <end position="676"/>
    </location>
</feature>
<feature type="compositionally biased region" description="Basic and acidic residues" evidence="1">
    <location>
        <begin position="458"/>
        <end position="469"/>
    </location>
</feature>
<feature type="compositionally biased region" description="Low complexity" evidence="1">
    <location>
        <begin position="164"/>
        <end position="175"/>
    </location>
</feature>
<reference evidence="2 3" key="1">
    <citation type="journal article" date="2018" name="Biotechnol. Biofuels">
        <title>Integrative visual omics of the white-rot fungus Polyporus brumalis exposes the biotechnological potential of its oxidative enzymes for delignifying raw plant biomass.</title>
        <authorList>
            <person name="Miyauchi S."/>
            <person name="Rancon A."/>
            <person name="Drula E."/>
            <person name="Hage H."/>
            <person name="Chaduli D."/>
            <person name="Favel A."/>
            <person name="Grisel S."/>
            <person name="Henrissat B."/>
            <person name="Herpoel-Gimbert I."/>
            <person name="Ruiz-Duenas F.J."/>
            <person name="Chevret D."/>
            <person name="Hainaut M."/>
            <person name="Lin J."/>
            <person name="Wang M."/>
            <person name="Pangilinan J."/>
            <person name="Lipzen A."/>
            <person name="Lesage-Meessen L."/>
            <person name="Navarro D."/>
            <person name="Riley R."/>
            <person name="Grigoriev I.V."/>
            <person name="Zhou S."/>
            <person name="Raouche S."/>
            <person name="Rosso M.N."/>
        </authorList>
    </citation>
    <scope>NUCLEOTIDE SEQUENCE [LARGE SCALE GENOMIC DNA]</scope>
    <source>
        <strain evidence="2 3">BRFM 1820</strain>
    </source>
</reference>
<feature type="compositionally biased region" description="Basic and acidic residues" evidence="1">
    <location>
        <begin position="275"/>
        <end position="286"/>
    </location>
</feature>
<sequence>MPTPQKNPQNTDLPPGGLRRTPNGSVVFVEATPTPSPTFTVYRDETAGPALPSGTTTAALSPGLPLVIDDTLEPMTPPGLPPPASQPPRRYPLGELDVNVVNGASAGARTTQALAGTIPTAELRDAQVRKDRAEIPTWFFPRHAAPPPAATDDGSVTAVEEQDSSPLSFSFSVTSAETVSPSVRAAEGRTRTATVATNEGGMATPQDGATTATTAAPGDARPAAPASQNARTEDYFRYFTIPPAFADPFHSPSLRVQEPDPAGTVAVTDDFGERVRDISTKNDLRTAQKRSWAGTPDPESERREARRMRPSGTTPAMRSAPTLPNVRGDSIPNPWVEGLETGRRERTGDFERFSFTPVVSSTPAVSSVPRPRPTERSPPDLLAAPRPDRPTDRLPESLLLPLDGADNWREVDDVDETHQGRQTRMEVDNEDATRDSMHARPSEKRKGKARATSADLQSPERDEDRHEAAEGGWDEAEVVEARQRSLRQTLLDRTGGWSQQGPFQRERTGVAGPSRSMYTHHEEQSMHASDPQTRDEHTSRGWSRTDQDYARNRVSARHFGTHNTSTLRESGDTRQTQEGRGWRAPSDFAPLPNTRAAEYMATRASRYTDALLRQSAPPPTQRSMPPDEDEHGSLREDASGRRQRDDPADFNDGSEDGSERGWNEQAETDGRNREDGEVLPTALREQIPLEHAAPTPIPEGGFPVIHRDDPETSLRGMAIDWMREVWSDAPNTDVLIQVFNYRFAEDDVLNGRIAESLRWAFEQLSGERDFDVVPPEPEDGATRRQRDLPSVWVIRGLSPRATAHAIARGFWSFPAISFAALPRTAPIPSWLFTLEGFLEGNEEKIRAAVMRVLLEEDMQRWILDMLAVHPTHEGRSMRRALTDILGSLRVETMQLTNGTYLTSVFMRSPTRDLREWRRWVAELRTRRYRSFAIGTGRVRHITQCAGCTSVSHLTHLCPFPRTAGWNGPEAGKGVFGERKERINAQRPYGRATNARDSYQTHERRRNDGERRGGDGSRAQRGTPARRRNERDRNGRPSRYDRNDRNGREDRSDRENQDPSRRNWGDRQGDAYGSRRGRRNY</sequence>
<feature type="compositionally biased region" description="Polar residues" evidence="1">
    <location>
        <begin position="1"/>
        <end position="12"/>
    </location>
</feature>
<dbReference type="AlphaFoldDB" id="A0A371CMH4"/>
<feature type="compositionally biased region" description="Basic and acidic residues" evidence="1">
    <location>
        <begin position="340"/>
        <end position="352"/>
    </location>
</feature>
<dbReference type="Proteomes" id="UP000256964">
    <property type="component" value="Unassembled WGS sequence"/>
</dbReference>
<name>A0A371CMH4_9APHY</name>
<gene>
    <name evidence="2" type="ORF">OH76DRAFT_1423109</name>
</gene>
<feature type="region of interest" description="Disordered" evidence="1">
    <location>
        <begin position="960"/>
        <end position="1080"/>
    </location>
</feature>
<evidence type="ECO:0000256" key="1">
    <source>
        <dbReference type="SAM" id="MobiDB-lite"/>
    </source>
</evidence>
<proteinExistence type="predicted"/>